<dbReference type="RefSeq" id="WP_238193915.1">
    <property type="nucleotide sequence ID" value="NZ_BPQZ01000001.1"/>
</dbReference>
<protein>
    <recommendedName>
        <fullName evidence="2">AAA+ ATPase domain-containing protein</fullName>
    </recommendedName>
</protein>
<proteinExistence type="predicted"/>
<dbReference type="Pfam" id="PF07728">
    <property type="entry name" value="AAA_5"/>
    <property type="match status" value="1"/>
</dbReference>
<dbReference type="SUPFAM" id="SSF52540">
    <property type="entry name" value="P-loop containing nucleoside triphosphate hydrolases"/>
    <property type="match status" value="1"/>
</dbReference>
<dbReference type="CDD" id="cd00009">
    <property type="entry name" value="AAA"/>
    <property type="match status" value="1"/>
</dbReference>
<dbReference type="AlphaFoldDB" id="A0AA37TL31"/>
<dbReference type="InterPro" id="IPR003593">
    <property type="entry name" value="AAA+_ATPase"/>
</dbReference>
<feature type="domain" description="AAA+ ATPase" evidence="2">
    <location>
        <begin position="62"/>
        <end position="222"/>
    </location>
</feature>
<dbReference type="SMART" id="SM00382">
    <property type="entry name" value="AAA"/>
    <property type="match status" value="1"/>
</dbReference>
<feature type="region of interest" description="Disordered" evidence="1">
    <location>
        <begin position="310"/>
        <end position="332"/>
    </location>
</feature>
<dbReference type="GO" id="GO:0005524">
    <property type="term" value="F:ATP binding"/>
    <property type="evidence" value="ECO:0007669"/>
    <property type="project" value="InterPro"/>
</dbReference>
<name>A0AA37TL31_9HYPH</name>
<keyword evidence="4" id="KW-1185">Reference proteome</keyword>
<organism evidence="3 4">
    <name type="scientific">Methylobacterium tardum</name>
    <dbReference type="NCBI Taxonomy" id="374432"/>
    <lineage>
        <taxon>Bacteria</taxon>
        <taxon>Pseudomonadati</taxon>
        <taxon>Pseudomonadota</taxon>
        <taxon>Alphaproteobacteria</taxon>
        <taxon>Hyphomicrobiales</taxon>
        <taxon>Methylobacteriaceae</taxon>
        <taxon>Methylobacterium</taxon>
    </lineage>
</organism>
<sequence>MIMTPEKVRQLTVENLGIASAVASTPDAPAPALSAADTSPEDLELPEGDEVLAQLLDAIDLGYAGIILVGPPGTSKSWYAKRLAHAYAGDADATDFVQFHTSYQYEDFMVGFVPDAAGRFQPVKRTLPIMCEKALARPDTQHVLVIDEISRCDAARVFGEALTYVEMDKRKLPFRVASGLEMTIPENLVIIATMNPWDKGVDDMDIAFERRFARVEMPPSPDLLREILLAKGAEQEFVERMLAFYEGIQRLDDEYCRLGHAYFINAVNDTSARRIWAFSLDPFFKRACRFLPETYKDIRRMWRAFEDGAPAPEVEASTDPEAVPAGAPGAAA</sequence>
<evidence type="ECO:0000256" key="1">
    <source>
        <dbReference type="SAM" id="MobiDB-lite"/>
    </source>
</evidence>
<evidence type="ECO:0000259" key="2">
    <source>
        <dbReference type="SMART" id="SM00382"/>
    </source>
</evidence>
<comment type="caution">
    <text evidence="3">The sequence shown here is derived from an EMBL/GenBank/DDBJ whole genome shotgun (WGS) entry which is preliminary data.</text>
</comment>
<evidence type="ECO:0000313" key="3">
    <source>
        <dbReference type="EMBL" id="GLS71581.1"/>
    </source>
</evidence>
<dbReference type="EMBL" id="BSPL01000017">
    <property type="protein sequence ID" value="GLS71581.1"/>
    <property type="molecule type" value="Genomic_DNA"/>
</dbReference>
<evidence type="ECO:0000313" key="4">
    <source>
        <dbReference type="Proteomes" id="UP001157440"/>
    </source>
</evidence>
<dbReference type="PANTHER" id="PTHR37291:SF1">
    <property type="entry name" value="TYPE IV METHYL-DIRECTED RESTRICTION ENZYME ECOKMCRB SUBUNIT"/>
    <property type="match status" value="1"/>
</dbReference>
<dbReference type="GO" id="GO:0016887">
    <property type="term" value="F:ATP hydrolysis activity"/>
    <property type="evidence" value="ECO:0007669"/>
    <property type="project" value="InterPro"/>
</dbReference>
<dbReference type="InterPro" id="IPR011704">
    <property type="entry name" value="ATPase_dyneun-rel_AAA"/>
</dbReference>
<dbReference type="InterPro" id="IPR027417">
    <property type="entry name" value="P-loop_NTPase"/>
</dbReference>
<feature type="compositionally biased region" description="Low complexity" evidence="1">
    <location>
        <begin position="322"/>
        <end position="332"/>
    </location>
</feature>
<dbReference type="InterPro" id="IPR052934">
    <property type="entry name" value="Methyl-DNA_Rec/Restrict_Enz"/>
</dbReference>
<dbReference type="PANTHER" id="PTHR37291">
    <property type="entry name" value="5-METHYLCYTOSINE-SPECIFIC RESTRICTION ENZYME B"/>
    <property type="match status" value="1"/>
</dbReference>
<dbReference type="Gene3D" id="3.40.50.300">
    <property type="entry name" value="P-loop containing nucleotide triphosphate hydrolases"/>
    <property type="match status" value="1"/>
</dbReference>
<gene>
    <name evidence="3" type="ORF">GCM10007890_35940</name>
</gene>
<accession>A0AA37TL31</accession>
<dbReference type="Proteomes" id="UP001157440">
    <property type="component" value="Unassembled WGS sequence"/>
</dbReference>
<reference evidence="4" key="1">
    <citation type="journal article" date="2019" name="Int. J. Syst. Evol. Microbiol.">
        <title>The Global Catalogue of Microorganisms (GCM) 10K type strain sequencing project: providing services to taxonomists for standard genome sequencing and annotation.</title>
        <authorList>
            <consortium name="The Broad Institute Genomics Platform"/>
            <consortium name="The Broad Institute Genome Sequencing Center for Infectious Disease"/>
            <person name="Wu L."/>
            <person name="Ma J."/>
        </authorList>
    </citation>
    <scope>NUCLEOTIDE SEQUENCE [LARGE SCALE GENOMIC DNA]</scope>
    <source>
        <strain evidence="4">NBRC 103632</strain>
    </source>
</reference>